<sequence length="461" mass="52526">MTNCSSLQESPILTSCSENADRRTSASNSDEKSDSDAGKKDRLQHHFSGIKQRRTKGWNTPGSKTLQNIYGVAQKSGEVKYKVQSKGIRLPKLTSNEVPSLESSPRTTAGLALPMHTFQIQMFMDLRNESKELRRKLNDALRENCVIRRLQIRQERALARYESQEAELPRLMASHIAEVQVLHEAVRRAREAERIAAKRATRCEAELNKSQEVLQHLQGLAKRRDLEERDQLSRKLEQAEKQLKEMKFNNQGLRRNLQLNKNSFQRQLLDEQRHTTEFQTIASSLQAEVLRLTHKLEDKERDLVTLNMYSARLFKSSPRKKEPRQLKECVAGSITSPSDIVSHTGSQKKVSGKFTRKKKQLDAYFDPIDCSAPRFKENKNVEEEELTMEAKGETAEDPDVVKNTISSRENESQEATSHSSTALNLLGRAESAIETSWFKSCSPRQATLTTISRSFGGLDER</sequence>
<accession>A0A8C4QCY6</accession>
<dbReference type="PANTHER" id="PTHR16650:SF6">
    <property type="entry name" value="GH21622P"/>
    <property type="match status" value="1"/>
</dbReference>
<dbReference type="Pfam" id="PF15619">
    <property type="entry name" value="Lebercilin"/>
    <property type="match status" value="1"/>
</dbReference>
<evidence type="ECO:0000256" key="3">
    <source>
        <dbReference type="SAM" id="Coils"/>
    </source>
</evidence>
<dbReference type="GO" id="GO:0042073">
    <property type="term" value="P:intraciliary transport"/>
    <property type="evidence" value="ECO:0007669"/>
    <property type="project" value="TreeGrafter"/>
</dbReference>
<evidence type="ECO:0000313" key="6">
    <source>
        <dbReference type="Ensembl" id="ENSEBUP00000013495.1"/>
    </source>
</evidence>
<reference evidence="6" key="2">
    <citation type="submission" date="2025-09" db="UniProtKB">
        <authorList>
            <consortium name="Ensembl"/>
        </authorList>
    </citation>
    <scope>IDENTIFICATION</scope>
</reference>
<name>A0A8C4QCY6_EPTBU</name>
<evidence type="ECO:0000313" key="7">
    <source>
        <dbReference type="Proteomes" id="UP000694388"/>
    </source>
</evidence>
<keyword evidence="2 3" id="KW-0175">Coiled coil</keyword>
<dbReference type="Ensembl" id="ENSEBUT00000014071.1">
    <property type="protein sequence ID" value="ENSEBUP00000013495.1"/>
    <property type="gene ID" value="ENSEBUG00000008494.1"/>
</dbReference>
<dbReference type="Proteomes" id="UP000694388">
    <property type="component" value="Unplaced"/>
</dbReference>
<evidence type="ECO:0000259" key="5">
    <source>
        <dbReference type="Pfam" id="PF15619"/>
    </source>
</evidence>
<feature type="domain" description="Lebercilin" evidence="5">
    <location>
        <begin position="124"/>
        <end position="303"/>
    </location>
</feature>
<feature type="compositionally biased region" description="Polar residues" evidence="4">
    <location>
        <begin position="403"/>
        <end position="423"/>
    </location>
</feature>
<reference evidence="6" key="1">
    <citation type="submission" date="2025-08" db="UniProtKB">
        <authorList>
            <consortium name="Ensembl"/>
        </authorList>
    </citation>
    <scope>IDENTIFICATION</scope>
</reference>
<keyword evidence="7" id="KW-1185">Reference proteome</keyword>
<evidence type="ECO:0000256" key="4">
    <source>
        <dbReference type="SAM" id="MobiDB-lite"/>
    </source>
</evidence>
<feature type="coiled-coil region" evidence="3">
    <location>
        <begin position="222"/>
        <end position="256"/>
    </location>
</feature>
<dbReference type="AlphaFoldDB" id="A0A8C4QCY6"/>
<proteinExistence type="inferred from homology"/>
<feature type="compositionally biased region" description="Basic and acidic residues" evidence="4">
    <location>
        <begin position="19"/>
        <end position="41"/>
    </location>
</feature>
<comment type="similarity">
    <text evidence="1">Belongs to the LCA5 family.</text>
</comment>
<feature type="coiled-coil region" evidence="3">
    <location>
        <begin position="123"/>
        <end position="167"/>
    </location>
</feature>
<dbReference type="InterPro" id="IPR026188">
    <property type="entry name" value="Lebercilin-like"/>
</dbReference>
<dbReference type="GeneTree" id="ENSGT00560000077266"/>
<protein>
    <recommendedName>
        <fullName evidence="5">Lebercilin domain-containing protein</fullName>
    </recommendedName>
</protein>
<dbReference type="PANTHER" id="PTHR16650">
    <property type="entry name" value="C21ORF13-RELATED"/>
    <property type="match status" value="1"/>
</dbReference>
<evidence type="ECO:0000256" key="2">
    <source>
        <dbReference type="ARBA" id="ARBA00023054"/>
    </source>
</evidence>
<feature type="region of interest" description="Disordered" evidence="4">
    <location>
        <begin position="376"/>
        <end position="423"/>
    </location>
</feature>
<dbReference type="GO" id="GO:0005930">
    <property type="term" value="C:axoneme"/>
    <property type="evidence" value="ECO:0007669"/>
    <property type="project" value="TreeGrafter"/>
</dbReference>
<feature type="region of interest" description="Disordered" evidence="4">
    <location>
        <begin position="1"/>
        <end position="62"/>
    </location>
</feature>
<evidence type="ECO:0000256" key="1">
    <source>
        <dbReference type="ARBA" id="ARBA00010229"/>
    </source>
</evidence>
<feature type="compositionally biased region" description="Polar residues" evidence="4">
    <location>
        <begin position="1"/>
        <end position="18"/>
    </location>
</feature>
<dbReference type="OMA" id="FDFCSLG"/>
<dbReference type="InterPro" id="IPR028933">
    <property type="entry name" value="Lebercilin_dom"/>
</dbReference>
<organism evidence="6 7">
    <name type="scientific">Eptatretus burgeri</name>
    <name type="common">Inshore hagfish</name>
    <dbReference type="NCBI Taxonomy" id="7764"/>
    <lineage>
        <taxon>Eukaryota</taxon>
        <taxon>Metazoa</taxon>
        <taxon>Chordata</taxon>
        <taxon>Craniata</taxon>
        <taxon>Vertebrata</taxon>
        <taxon>Cyclostomata</taxon>
        <taxon>Myxini</taxon>
        <taxon>Myxiniformes</taxon>
        <taxon>Myxinidae</taxon>
        <taxon>Eptatretinae</taxon>
        <taxon>Eptatretus</taxon>
    </lineage>
</organism>